<organism evidence="3 4">
    <name type="scientific">Mycena albidolilacea</name>
    <dbReference type="NCBI Taxonomy" id="1033008"/>
    <lineage>
        <taxon>Eukaryota</taxon>
        <taxon>Fungi</taxon>
        <taxon>Dikarya</taxon>
        <taxon>Basidiomycota</taxon>
        <taxon>Agaricomycotina</taxon>
        <taxon>Agaricomycetes</taxon>
        <taxon>Agaricomycetidae</taxon>
        <taxon>Agaricales</taxon>
        <taxon>Marasmiineae</taxon>
        <taxon>Mycenaceae</taxon>
        <taxon>Mycena</taxon>
    </lineage>
</organism>
<feature type="domain" description="SWIM-type" evidence="2">
    <location>
        <begin position="84"/>
        <end position="117"/>
    </location>
</feature>
<protein>
    <recommendedName>
        <fullName evidence="2">SWIM-type domain-containing protein</fullName>
    </recommendedName>
</protein>
<dbReference type="EMBL" id="JARIHO010000078">
    <property type="protein sequence ID" value="KAJ7310725.1"/>
    <property type="molecule type" value="Genomic_DNA"/>
</dbReference>
<evidence type="ECO:0000313" key="4">
    <source>
        <dbReference type="Proteomes" id="UP001218218"/>
    </source>
</evidence>
<dbReference type="PROSITE" id="PS50966">
    <property type="entry name" value="ZF_SWIM"/>
    <property type="match status" value="1"/>
</dbReference>
<keyword evidence="1" id="KW-0862">Zinc</keyword>
<evidence type="ECO:0000256" key="1">
    <source>
        <dbReference type="PROSITE-ProRule" id="PRU00325"/>
    </source>
</evidence>
<dbReference type="GO" id="GO:0008270">
    <property type="term" value="F:zinc ion binding"/>
    <property type="evidence" value="ECO:0007669"/>
    <property type="project" value="UniProtKB-KW"/>
</dbReference>
<reference evidence="3" key="1">
    <citation type="submission" date="2023-03" db="EMBL/GenBank/DDBJ databases">
        <title>Massive genome expansion in bonnet fungi (Mycena s.s.) driven by repeated elements and novel gene families across ecological guilds.</title>
        <authorList>
            <consortium name="Lawrence Berkeley National Laboratory"/>
            <person name="Harder C.B."/>
            <person name="Miyauchi S."/>
            <person name="Viragh M."/>
            <person name="Kuo A."/>
            <person name="Thoen E."/>
            <person name="Andreopoulos B."/>
            <person name="Lu D."/>
            <person name="Skrede I."/>
            <person name="Drula E."/>
            <person name="Henrissat B."/>
            <person name="Morin E."/>
            <person name="Kohler A."/>
            <person name="Barry K."/>
            <person name="LaButti K."/>
            <person name="Morin E."/>
            <person name="Salamov A."/>
            <person name="Lipzen A."/>
            <person name="Mereny Z."/>
            <person name="Hegedus B."/>
            <person name="Baldrian P."/>
            <person name="Stursova M."/>
            <person name="Weitz H."/>
            <person name="Taylor A."/>
            <person name="Grigoriev I.V."/>
            <person name="Nagy L.G."/>
            <person name="Martin F."/>
            <person name="Kauserud H."/>
        </authorList>
    </citation>
    <scope>NUCLEOTIDE SEQUENCE</scope>
    <source>
        <strain evidence="3">CBHHK002</strain>
    </source>
</reference>
<evidence type="ECO:0000259" key="2">
    <source>
        <dbReference type="PROSITE" id="PS50966"/>
    </source>
</evidence>
<keyword evidence="4" id="KW-1185">Reference proteome</keyword>
<accession>A0AAD6Z7M0</accession>
<dbReference type="InterPro" id="IPR007527">
    <property type="entry name" value="Znf_SWIM"/>
</dbReference>
<sequence>MNVENFWKQLKHGFLHNHLRPRLDQLVWILVTQVTPAYLVRAQILGDGHRLGRSKAPTAFQKQFKSAWQKLANLTLSVDADKKYITRIDTWTCTCRSQKFHSCHLCKHLVDAVGTPPANFWTQVVRRRTLPLYRHPILVPRDQDQSAYIEPTDGSITDGDDHAWSYDPKVLTGGGGWRELDFSTTSLLGKRAREDSDSGSAEDVEEIQRHFFPSFDTHDSDDEEQVSLYSLDHLLN</sequence>
<keyword evidence="1" id="KW-0863">Zinc-finger</keyword>
<gene>
    <name evidence="3" type="ORF">DFH08DRAFT_718666</name>
</gene>
<dbReference type="AlphaFoldDB" id="A0AAD6Z7M0"/>
<comment type="caution">
    <text evidence="3">The sequence shown here is derived from an EMBL/GenBank/DDBJ whole genome shotgun (WGS) entry which is preliminary data.</text>
</comment>
<name>A0AAD6Z7M0_9AGAR</name>
<dbReference type="Proteomes" id="UP001218218">
    <property type="component" value="Unassembled WGS sequence"/>
</dbReference>
<proteinExistence type="predicted"/>
<evidence type="ECO:0000313" key="3">
    <source>
        <dbReference type="EMBL" id="KAJ7310725.1"/>
    </source>
</evidence>
<keyword evidence="1" id="KW-0479">Metal-binding</keyword>